<gene>
    <name evidence="1" type="ORF">ET471_08355</name>
</gene>
<proteinExistence type="predicted"/>
<accession>A0A4P6F439</accession>
<dbReference type="KEGG" id="xya:ET471_08355"/>
<dbReference type="EMBL" id="CP035493">
    <property type="protein sequence ID" value="QAY70045.1"/>
    <property type="molecule type" value="Genomic_DNA"/>
</dbReference>
<keyword evidence="2" id="KW-1185">Reference proteome</keyword>
<dbReference type="AlphaFoldDB" id="A0A4P6F439"/>
<sequence>MAAIGARYQRALDAKPSKGEYTQKGIDALTDSVCDVPDLLAVIQRVRDLAAEWERDAVVLSKEDNLSYANCTALDARALREALGVDS</sequence>
<evidence type="ECO:0000313" key="1">
    <source>
        <dbReference type="EMBL" id="QAY70045.1"/>
    </source>
</evidence>
<name>A0A4P6F439_9MICO</name>
<dbReference type="OrthoDB" id="10016141at2"/>
<dbReference type="Proteomes" id="UP000292118">
    <property type="component" value="Chromosome"/>
</dbReference>
<dbReference type="RefSeq" id="WP_129187558.1">
    <property type="nucleotide sequence ID" value="NZ_CP035493.1"/>
</dbReference>
<evidence type="ECO:0000313" key="2">
    <source>
        <dbReference type="Proteomes" id="UP000292118"/>
    </source>
</evidence>
<protein>
    <submittedName>
        <fullName evidence="1">Uncharacterized protein</fullName>
    </submittedName>
</protein>
<organism evidence="1 2">
    <name type="scientific">Xylanimonas protaetiae</name>
    <dbReference type="NCBI Taxonomy" id="2509457"/>
    <lineage>
        <taxon>Bacteria</taxon>
        <taxon>Bacillati</taxon>
        <taxon>Actinomycetota</taxon>
        <taxon>Actinomycetes</taxon>
        <taxon>Micrococcales</taxon>
        <taxon>Promicromonosporaceae</taxon>
        <taxon>Xylanimonas</taxon>
    </lineage>
</organism>
<reference evidence="1 2" key="1">
    <citation type="submission" date="2019-01" db="EMBL/GenBank/DDBJ databases">
        <title>Genome sequencing of strain FW10M-9.</title>
        <authorList>
            <person name="Heo J."/>
            <person name="Kim S.-J."/>
            <person name="Kim J.-S."/>
            <person name="Hong S.-B."/>
            <person name="Kwon S.-W."/>
        </authorList>
    </citation>
    <scope>NUCLEOTIDE SEQUENCE [LARGE SCALE GENOMIC DNA]</scope>
    <source>
        <strain evidence="1 2">FW10M-9</strain>
    </source>
</reference>